<evidence type="ECO:0000313" key="4">
    <source>
        <dbReference type="EMBL" id="GMS99118.1"/>
    </source>
</evidence>
<dbReference type="GO" id="GO:0003723">
    <property type="term" value="F:RNA binding"/>
    <property type="evidence" value="ECO:0007669"/>
    <property type="project" value="UniProtKB-UniRule"/>
</dbReference>
<dbReference type="Pfam" id="PF00076">
    <property type="entry name" value="RRM_1"/>
    <property type="match status" value="1"/>
</dbReference>
<dbReference type="InterPro" id="IPR035979">
    <property type="entry name" value="RBD_domain_sf"/>
</dbReference>
<reference evidence="4" key="1">
    <citation type="submission" date="2023-10" db="EMBL/GenBank/DDBJ databases">
        <title>Genome assembly of Pristionchus species.</title>
        <authorList>
            <person name="Yoshida K."/>
            <person name="Sommer R.J."/>
        </authorList>
    </citation>
    <scope>NUCLEOTIDE SEQUENCE</scope>
    <source>
        <strain evidence="4">RS0144</strain>
    </source>
</reference>
<evidence type="ECO:0000256" key="1">
    <source>
        <dbReference type="PROSITE-ProRule" id="PRU00176"/>
    </source>
</evidence>
<dbReference type="EMBL" id="BTSX01000005">
    <property type="protein sequence ID" value="GMS99117.1"/>
    <property type="molecule type" value="Genomic_DNA"/>
</dbReference>
<accession>A0AAV5TX43</accession>
<sequence>MPLDRLNKKPRGIAFVEFADLEGRENALAMNQSQLKGRTIKVAEKRTNQPGFTPGFTNSDLTKVCLLSYSIVHVDQFLPPPAFLTELCQKVQTLKF</sequence>
<dbReference type="SUPFAM" id="SSF54928">
    <property type="entry name" value="RNA-binding domain, RBD"/>
    <property type="match status" value="1"/>
</dbReference>
<feature type="domain" description="RRM" evidence="2">
    <location>
        <begin position="1"/>
        <end position="47"/>
    </location>
</feature>
<evidence type="ECO:0000259" key="2">
    <source>
        <dbReference type="PROSITE" id="PS50102"/>
    </source>
</evidence>
<dbReference type="EMBL" id="BTSX01000005">
    <property type="protein sequence ID" value="GMS99118.1"/>
    <property type="molecule type" value="Genomic_DNA"/>
</dbReference>
<protein>
    <recommendedName>
        <fullName evidence="2">RRM domain-containing protein</fullName>
    </recommendedName>
</protein>
<gene>
    <name evidence="3" type="ORF">PENTCL1PPCAC_21292</name>
    <name evidence="4" type="ORF">PENTCL1PPCAC_21293</name>
</gene>
<dbReference type="AlphaFoldDB" id="A0AAV5TX43"/>
<keyword evidence="5" id="KW-1185">Reference proteome</keyword>
<evidence type="ECO:0000313" key="5">
    <source>
        <dbReference type="Proteomes" id="UP001432027"/>
    </source>
</evidence>
<dbReference type="Gene3D" id="3.30.70.330">
    <property type="match status" value="1"/>
</dbReference>
<organism evidence="4 5">
    <name type="scientific">Pristionchus entomophagus</name>
    <dbReference type="NCBI Taxonomy" id="358040"/>
    <lineage>
        <taxon>Eukaryota</taxon>
        <taxon>Metazoa</taxon>
        <taxon>Ecdysozoa</taxon>
        <taxon>Nematoda</taxon>
        <taxon>Chromadorea</taxon>
        <taxon>Rhabditida</taxon>
        <taxon>Rhabditina</taxon>
        <taxon>Diplogasteromorpha</taxon>
        <taxon>Diplogasteroidea</taxon>
        <taxon>Neodiplogasteridae</taxon>
        <taxon>Pristionchus</taxon>
    </lineage>
</organism>
<keyword evidence="1" id="KW-0694">RNA-binding</keyword>
<comment type="caution">
    <text evidence="4">The sequence shown here is derived from an EMBL/GenBank/DDBJ whole genome shotgun (WGS) entry which is preliminary data.</text>
</comment>
<name>A0AAV5TX43_9BILA</name>
<evidence type="ECO:0000313" key="3">
    <source>
        <dbReference type="EMBL" id="GMS99117.1"/>
    </source>
</evidence>
<proteinExistence type="predicted"/>
<dbReference type="InterPro" id="IPR000504">
    <property type="entry name" value="RRM_dom"/>
</dbReference>
<dbReference type="Proteomes" id="UP001432027">
    <property type="component" value="Unassembled WGS sequence"/>
</dbReference>
<dbReference type="InterPro" id="IPR012677">
    <property type="entry name" value="Nucleotide-bd_a/b_plait_sf"/>
</dbReference>
<dbReference type="PROSITE" id="PS50102">
    <property type="entry name" value="RRM"/>
    <property type="match status" value="1"/>
</dbReference>